<feature type="transmembrane region" description="Helical" evidence="1">
    <location>
        <begin position="167"/>
        <end position="187"/>
    </location>
</feature>
<dbReference type="KEGG" id="msea:METESE_22200"/>
<keyword evidence="3" id="KW-1185">Reference proteome</keyword>
<reference evidence="2" key="1">
    <citation type="journal article" date="2023" name="Int. J. Syst. Evol. Microbiol.">
        <title>Mesoterricola silvestris gen. nov., sp. nov., Mesoterricola sediminis sp. nov., Geothrix oryzae sp. nov., Geothrix edaphica sp. nov., Geothrix rubra sp. nov., and Geothrix limicola sp. nov., six novel members of Acidobacteriota isolated from soils.</title>
        <authorList>
            <person name="Itoh H."/>
            <person name="Sugisawa Y."/>
            <person name="Mise K."/>
            <person name="Xu Z."/>
            <person name="Kuniyasu M."/>
            <person name="Ushijima N."/>
            <person name="Kawano K."/>
            <person name="Kobayashi E."/>
            <person name="Shiratori Y."/>
            <person name="Masuda Y."/>
            <person name="Senoo K."/>
        </authorList>
    </citation>
    <scope>NUCLEOTIDE SEQUENCE</scope>
    <source>
        <strain evidence="2">W786</strain>
    </source>
</reference>
<dbReference type="Pfam" id="PF01944">
    <property type="entry name" value="SpoIIM"/>
    <property type="match status" value="1"/>
</dbReference>
<dbReference type="AlphaFoldDB" id="A0AA48GTE8"/>
<feature type="transmembrane region" description="Helical" evidence="1">
    <location>
        <begin position="252"/>
        <end position="274"/>
    </location>
</feature>
<feature type="transmembrane region" description="Helical" evidence="1">
    <location>
        <begin position="286"/>
        <end position="306"/>
    </location>
</feature>
<evidence type="ECO:0000313" key="2">
    <source>
        <dbReference type="EMBL" id="BDU77262.1"/>
    </source>
</evidence>
<organism evidence="2 3">
    <name type="scientific">Mesoterricola sediminis</name>
    <dbReference type="NCBI Taxonomy" id="2927980"/>
    <lineage>
        <taxon>Bacteria</taxon>
        <taxon>Pseudomonadati</taxon>
        <taxon>Acidobacteriota</taxon>
        <taxon>Holophagae</taxon>
        <taxon>Holophagales</taxon>
        <taxon>Holophagaceae</taxon>
        <taxon>Mesoterricola</taxon>
    </lineage>
</organism>
<dbReference type="InterPro" id="IPR002798">
    <property type="entry name" value="SpoIIM-like"/>
</dbReference>
<name>A0AA48GTE8_9BACT</name>
<dbReference type="EMBL" id="AP027081">
    <property type="protein sequence ID" value="BDU77262.1"/>
    <property type="molecule type" value="Genomic_DNA"/>
</dbReference>
<dbReference type="RefSeq" id="WP_243332157.1">
    <property type="nucleotide sequence ID" value="NZ_AP027081.1"/>
</dbReference>
<keyword evidence="1" id="KW-1133">Transmembrane helix</keyword>
<dbReference type="PANTHER" id="PTHR35337:SF1">
    <property type="entry name" value="SLR1478 PROTEIN"/>
    <property type="match status" value="1"/>
</dbReference>
<sequence length="313" mass="33225">MKQEAFERQHGEAWARFEALCGGASGDLPTAYRRVCLHLALARQRGYTERLVLHLNGLVRQGHQALYGPAGNPARSWGAFLAGGFARAVRRLRVPVLASALLFGVPFASLALGAARRPEAAQVILEPQELSRMEGMYEGQGGRFGRSGEADTDVGMFGFYVWNNVRVGFQAFAGGLLMGVGALFFLVHNGLHGGAAAGWVTHAGLGRNFWSFVVTHSALELPSLILSGAAGLAVGWALWAPGRRTRGEALRAAVVQAMPLVIGAALMDVAAAALEAFWSSSAAVPPAVKFTTGGVLWALMLVYFLAAGRTRAR</sequence>
<gene>
    <name evidence="2" type="ORF">METESE_22200</name>
</gene>
<dbReference type="PANTHER" id="PTHR35337">
    <property type="entry name" value="SLR1478 PROTEIN"/>
    <property type="match status" value="1"/>
</dbReference>
<proteinExistence type="predicted"/>
<protein>
    <submittedName>
        <fullName evidence="2">Membrane protein</fullName>
    </submittedName>
</protein>
<evidence type="ECO:0000256" key="1">
    <source>
        <dbReference type="SAM" id="Phobius"/>
    </source>
</evidence>
<keyword evidence="1" id="KW-0472">Membrane</keyword>
<evidence type="ECO:0000313" key="3">
    <source>
        <dbReference type="Proteomes" id="UP001228113"/>
    </source>
</evidence>
<accession>A0AA48GTE8</accession>
<feature type="transmembrane region" description="Helical" evidence="1">
    <location>
        <begin position="221"/>
        <end position="240"/>
    </location>
</feature>
<dbReference type="Proteomes" id="UP001228113">
    <property type="component" value="Chromosome"/>
</dbReference>
<keyword evidence="1" id="KW-0812">Transmembrane</keyword>